<gene>
    <name evidence="5" type="ORF">CJ030_MR0G008290</name>
    <name evidence="6" type="ORF">CJ030_MR7G008269</name>
</gene>
<dbReference type="GO" id="GO:0005669">
    <property type="term" value="C:transcription factor TFIID complex"/>
    <property type="evidence" value="ECO:0007669"/>
    <property type="project" value="InterPro"/>
</dbReference>
<feature type="region of interest" description="Disordered" evidence="3">
    <location>
        <begin position="70"/>
        <end position="93"/>
    </location>
</feature>
<keyword evidence="6" id="KW-0396">Initiation factor</keyword>
<evidence type="ECO:0000313" key="5">
    <source>
        <dbReference type="EMBL" id="KAB1200082.1"/>
    </source>
</evidence>
<keyword evidence="7" id="KW-1185">Reference proteome</keyword>
<evidence type="ECO:0000256" key="1">
    <source>
        <dbReference type="ARBA" id="ARBA00023015"/>
    </source>
</evidence>
<keyword evidence="6" id="KW-0648">Protein biosynthesis</keyword>
<evidence type="ECO:0000259" key="4">
    <source>
        <dbReference type="Pfam" id="PF09247"/>
    </source>
</evidence>
<dbReference type="EMBL" id="RXIC02000025">
    <property type="protein sequence ID" value="KAB1206815.1"/>
    <property type="molecule type" value="Genomic_DNA"/>
</dbReference>
<dbReference type="Gene3D" id="1.10.1100.10">
    <property type="entry name" value="TAFII-230 TBP-binding domain"/>
    <property type="match status" value="1"/>
</dbReference>
<dbReference type="GO" id="GO:0016251">
    <property type="term" value="F:RNA polymerase II general transcription initiation factor activity"/>
    <property type="evidence" value="ECO:0007669"/>
    <property type="project" value="InterPro"/>
</dbReference>
<organism evidence="6 7">
    <name type="scientific">Morella rubra</name>
    <name type="common">Chinese bayberry</name>
    <dbReference type="NCBI Taxonomy" id="262757"/>
    <lineage>
        <taxon>Eukaryota</taxon>
        <taxon>Viridiplantae</taxon>
        <taxon>Streptophyta</taxon>
        <taxon>Embryophyta</taxon>
        <taxon>Tracheophyta</taxon>
        <taxon>Spermatophyta</taxon>
        <taxon>Magnoliopsida</taxon>
        <taxon>eudicotyledons</taxon>
        <taxon>Gunneridae</taxon>
        <taxon>Pentapetalae</taxon>
        <taxon>rosids</taxon>
        <taxon>fabids</taxon>
        <taxon>Fagales</taxon>
        <taxon>Myricaceae</taxon>
        <taxon>Morella</taxon>
    </lineage>
</organism>
<keyword evidence="1" id="KW-0805">Transcription regulation</keyword>
<feature type="region of interest" description="Disordered" evidence="3">
    <location>
        <begin position="583"/>
        <end position="619"/>
    </location>
</feature>
<evidence type="ECO:0000313" key="6">
    <source>
        <dbReference type="EMBL" id="KAB1206815.1"/>
    </source>
</evidence>
<dbReference type="Pfam" id="PF09247">
    <property type="entry name" value="TBP-binding"/>
    <property type="match status" value="1"/>
</dbReference>
<dbReference type="AlphaFoldDB" id="A0A6A1V2D1"/>
<dbReference type="EMBL" id="RXIC02000227">
    <property type="protein sequence ID" value="KAB1200082.1"/>
    <property type="molecule type" value="Genomic_DNA"/>
</dbReference>
<proteinExistence type="predicted"/>
<reference evidence="6 7" key="2">
    <citation type="journal article" date="2019" name="Plant Biotechnol. J.">
        <title>The red bayberry genome and genetic basis of sex determination.</title>
        <authorList>
            <person name="Jia H.M."/>
            <person name="Jia H.J."/>
            <person name="Cai Q.L."/>
            <person name="Wang Y."/>
            <person name="Zhao H.B."/>
            <person name="Yang W.F."/>
            <person name="Wang G.Y."/>
            <person name="Li Y.H."/>
            <person name="Zhan D.L."/>
            <person name="Shen Y.T."/>
            <person name="Niu Q.F."/>
            <person name="Chang L."/>
            <person name="Qiu J."/>
            <person name="Zhao L."/>
            <person name="Xie H.B."/>
            <person name="Fu W.Y."/>
            <person name="Jin J."/>
            <person name="Li X.W."/>
            <person name="Jiao Y."/>
            <person name="Zhou C.C."/>
            <person name="Tu T."/>
            <person name="Chai C.Y."/>
            <person name="Gao J.L."/>
            <person name="Fan L.J."/>
            <person name="van de Weg E."/>
            <person name="Wang J.Y."/>
            <person name="Gao Z.S."/>
        </authorList>
    </citation>
    <scope>NUCLEOTIDE SEQUENCE [LARGE SCALE GENOMIC DNA]</scope>
    <source>
        <tissue evidence="6">Leaves</tissue>
    </source>
</reference>
<dbReference type="GO" id="GO:0003743">
    <property type="term" value="F:translation initiation factor activity"/>
    <property type="evidence" value="ECO:0007669"/>
    <property type="project" value="UniProtKB-KW"/>
</dbReference>
<dbReference type="GO" id="GO:0017025">
    <property type="term" value="F:TBP-class protein binding"/>
    <property type="evidence" value="ECO:0007669"/>
    <property type="project" value="InterPro"/>
</dbReference>
<dbReference type="GO" id="GO:0004402">
    <property type="term" value="F:histone acetyltransferase activity"/>
    <property type="evidence" value="ECO:0007669"/>
    <property type="project" value="InterPro"/>
</dbReference>
<dbReference type="Proteomes" id="UP000516437">
    <property type="component" value="Chromosome 7"/>
</dbReference>
<dbReference type="GO" id="GO:0051123">
    <property type="term" value="P:RNA polymerase II preinitiation complex assembly"/>
    <property type="evidence" value="ECO:0007669"/>
    <property type="project" value="TreeGrafter"/>
</dbReference>
<comment type="caution">
    <text evidence="6">The sequence shown here is derived from an EMBL/GenBank/DDBJ whole genome shotgun (WGS) entry which is preliminary data.</text>
</comment>
<name>A0A6A1V2D1_9ROSI</name>
<dbReference type="InterPro" id="IPR036741">
    <property type="entry name" value="TAFII-230_TBP-bd_sf"/>
</dbReference>
<dbReference type="InterPro" id="IPR040240">
    <property type="entry name" value="TAF1"/>
</dbReference>
<feature type="region of interest" description="Disordered" evidence="3">
    <location>
        <begin position="469"/>
        <end position="493"/>
    </location>
</feature>
<dbReference type="SUPFAM" id="SSF47055">
    <property type="entry name" value="TAF(II)230 TBP-binding fragment"/>
    <property type="match status" value="1"/>
</dbReference>
<keyword evidence="2" id="KW-0804">Transcription</keyword>
<feature type="region of interest" description="Disordered" evidence="3">
    <location>
        <begin position="1"/>
        <end position="27"/>
    </location>
</feature>
<protein>
    <submittedName>
        <fullName evidence="6">Transcription initiation factor TFIID subunit 1</fullName>
    </submittedName>
</protein>
<dbReference type="InterPro" id="IPR009067">
    <property type="entry name" value="TAF_II_230-bd"/>
</dbReference>
<evidence type="ECO:0000313" key="7">
    <source>
        <dbReference type="Proteomes" id="UP000516437"/>
    </source>
</evidence>
<feature type="compositionally biased region" description="Acidic residues" evidence="3">
    <location>
        <begin position="13"/>
        <end position="23"/>
    </location>
</feature>
<dbReference type="PANTHER" id="PTHR13900:SF0">
    <property type="entry name" value="TRANSCRIPTION INITIATION FACTOR TFIID SUBUNIT 1"/>
    <property type="match status" value="1"/>
</dbReference>
<reference evidence="6" key="3">
    <citation type="submission" date="2019-09" db="EMBL/GenBank/DDBJ databases">
        <authorList>
            <person name="Gao Z."/>
        </authorList>
    </citation>
    <scope>NUCLEOTIDE SEQUENCE</scope>
    <source>
        <tissue evidence="6">Leaves</tissue>
    </source>
</reference>
<evidence type="ECO:0000256" key="3">
    <source>
        <dbReference type="SAM" id="MobiDB-lite"/>
    </source>
</evidence>
<dbReference type="PANTHER" id="PTHR13900">
    <property type="entry name" value="TRANSCRIPTION INITIATION FACTOR TFIID"/>
    <property type="match status" value="1"/>
</dbReference>
<feature type="domain" description="TAFII-230 TBP-binding" evidence="4">
    <location>
        <begin position="19"/>
        <end position="61"/>
    </location>
</feature>
<dbReference type="OrthoDB" id="21449at2759"/>
<evidence type="ECO:0000256" key="2">
    <source>
        <dbReference type="ARBA" id="ARBA00023163"/>
    </source>
</evidence>
<reference evidence="6" key="1">
    <citation type="submission" date="2018-07" db="EMBL/GenBank/DDBJ databases">
        <authorList>
            <person name="Gao Z.-S."/>
            <person name="Jia H.-M."/>
            <person name="Jia H.-J."/>
            <person name="Cai Q.-L."/>
            <person name="Wang Y."/>
            <person name="Zhao H.-B."/>
        </authorList>
    </citation>
    <scope>NUCLEOTIDE SEQUENCE</scope>
    <source>
        <tissue evidence="6">Leaves</tissue>
    </source>
</reference>
<sequence>MAYESGCPSQDGRDEDDEEEYEEAGGSNRFLGFMFGNVDNSGDLDVDYLDEDAKEHLAALVDKLGPSLTDIDLSVKSPRTPADAAEQDYDEKAEDAVDYEDIDEQYEGPEIQATTEEDHLLPKMEYFSAEVPLAALKPTSIFDDENYDEELELEHEIVDNNVQIQTLSGELGESSAVVSKGEKSLEGDLEVGSPEAENVVVDEEEDQEVPQGQEISLDKKDSTPLPVLCIENGKVILRFSEIFGIHETLKKVEKRDHRYSIPKDRFKYMDVSDIVEEDEEAFLKDAGQGYSFLKQACEIEHSLSAPHDDGPEVATFGVLQGAASLTSENNEQRKDSAHSVEPVKEGVVGYVSAKVQSAICPGFYPIDQQDWEEGIIWDSSPVASGNSVESCEISGPGLEALVVSETEQETVTKDPESEPPVGLNENDHCHFLCRSPNLLEPLGSRNSLGHTDLPFSFSRYHPQLLRLESRQEEEVSSHADGRKVNGDEELHQSDGLRHFSKLTSHRPTSQYREMMDDESWLDKIIWETDGPIEKPKLILDLQDEQMLFEILESKDSNHLGLHAGAMILTRSIKSRNGDSLEQLGHGGQSGWRSVANDKHYSNRKTSQKIKSNSEKRTAHGVKVFHSQPAVMLQTMKLKLSKWAANGSLLENLSLHLSSGESMYK</sequence>
<accession>A0A6A1V2D1</accession>